<dbReference type="Gene3D" id="1.10.240.10">
    <property type="entry name" value="Tyrosyl-Transfer RNA Synthetase"/>
    <property type="match status" value="1"/>
</dbReference>
<keyword evidence="6 10" id="KW-0648">Protein biosynthesis</keyword>
<gene>
    <name evidence="11" type="primary">trpS</name>
    <name evidence="11" type="ORF">SSCH_760027</name>
</gene>
<dbReference type="Gene3D" id="3.40.50.620">
    <property type="entry name" value="HUPs"/>
    <property type="match status" value="1"/>
</dbReference>
<proteinExistence type="inferred from homology"/>
<dbReference type="RefSeq" id="WP_044666015.1">
    <property type="nucleotide sequence ID" value="NZ_CDRZ01000276.1"/>
</dbReference>
<evidence type="ECO:0000256" key="2">
    <source>
        <dbReference type="ARBA" id="ARBA00013161"/>
    </source>
</evidence>
<dbReference type="OrthoDB" id="9801042at2"/>
<dbReference type="AlphaFoldDB" id="A0A0B7MRG0"/>
<sequence length="334" mass="38570">MKKDTILSGMRPTGRLHLGHLSVLENWRRFQERYNCYYMVANWHALTTAFDDPGLTVEATKEMVLDWLMVGIDPEQSTLFVQSEVKEHAELDLLLSLITPLSWLERCPTYKDQVQQFKEQGKDITTHGFLGYPLLMATDIIIYKATLVPVGEDQLPHLEFCREVVRRFNHLYKKEVFPEPQPYLAEVSMIPGLDGRKMSKSYGNEIPLFSNPKEIKSKVQTMVTDPDRIHVHDPGHPEICTVSNFHKVFNTAAIEELEEGCKGGKIGCVPCKKRLVKALIDHLTPYWERRQELEKDPDYVWDVLNEGKRRARWKARQTMQEVRAAMGFEIPGST</sequence>
<reference evidence="12" key="1">
    <citation type="submission" date="2015-01" db="EMBL/GenBank/DDBJ databases">
        <authorList>
            <person name="Manzoor Shahid"/>
            <person name="Zubair Saima"/>
        </authorList>
    </citation>
    <scope>NUCLEOTIDE SEQUENCE [LARGE SCALE GENOMIC DNA]</scope>
    <source>
        <strain evidence="12">Sp3</strain>
    </source>
</reference>
<dbReference type="GO" id="GO:0005829">
    <property type="term" value="C:cytosol"/>
    <property type="evidence" value="ECO:0007669"/>
    <property type="project" value="TreeGrafter"/>
</dbReference>
<evidence type="ECO:0000256" key="9">
    <source>
        <dbReference type="NCBIfam" id="TIGR00233"/>
    </source>
</evidence>
<evidence type="ECO:0000256" key="10">
    <source>
        <dbReference type="RuleBase" id="RU363036"/>
    </source>
</evidence>
<dbReference type="GO" id="GO:0004830">
    <property type="term" value="F:tryptophan-tRNA ligase activity"/>
    <property type="evidence" value="ECO:0007669"/>
    <property type="project" value="UniProtKB-UniRule"/>
</dbReference>
<dbReference type="Proteomes" id="UP000046155">
    <property type="component" value="Unassembled WGS sequence"/>
</dbReference>
<evidence type="ECO:0000256" key="8">
    <source>
        <dbReference type="ARBA" id="ARBA00049929"/>
    </source>
</evidence>
<evidence type="ECO:0000256" key="7">
    <source>
        <dbReference type="ARBA" id="ARBA00023146"/>
    </source>
</evidence>
<accession>A0A0B7MRG0</accession>
<keyword evidence="3 10" id="KW-0436">Ligase</keyword>
<evidence type="ECO:0000256" key="6">
    <source>
        <dbReference type="ARBA" id="ARBA00022917"/>
    </source>
</evidence>
<evidence type="ECO:0000256" key="3">
    <source>
        <dbReference type="ARBA" id="ARBA00022598"/>
    </source>
</evidence>
<dbReference type="EMBL" id="CDRZ01000276">
    <property type="protein sequence ID" value="CEO90232.1"/>
    <property type="molecule type" value="Genomic_DNA"/>
</dbReference>
<dbReference type="NCBIfam" id="TIGR00233">
    <property type="entry name" value="trpS"/>
    <property type="match status" value="1"/>
</dbReference>
<organism evidence="11 12">
    <name type="scientific">Syntrophaceticus schinkii</name>
    <dbReference type="NCBI Taxonomy" id="499207"/>
    <lineage>
        <taxon>Bacteria</taxon>
        <taxon>Bacillati</taxon>
        <taxon>Bacillota</taxon>
        <taxon>Clostridia</taxon>
        <taxon>Thermoanaerobacterales</taxon>
        <taxon>Thermoanaerobacterales Family III. Incertae Sedis</taxon>
        <taxon>Syntrophaceticus</taxon>
    </lineage>
</organism>
<evidence type="ECO:0000256" key="5">
    <source>
        <dbReference type="ARBA" id="ARBA00022840"/>
    </source>
</evidence>
<protein>
    <recommendedName>
        <fullName evidence="2 9">Tryptophan--tRNA ligase</fullName>
        <ecNumber evidence="2 9">6.1.1.2</ecNumber>
    </recommendedName>
</protein>
<keyword evidence="7 10" id="KW-0030">Aminoacyl-tRNA synthetase</keyword>
<dbReference type="FunFam" id="1.10.240.10:FF:000005">
    <property type="entry name" value="Tryptophan--tRNA ligase"/>
    <property type="match status" value="1"/>
</dbReference>
<name>A0A0B7MRG0_9FIRM</name>
<dbReference type="InterPro" id="IPR002306">
    <property type="entry name" value="Trp-tRNA-ligase"/>
</dbReference>
<dbReference type="PANTHER" id="PTHR43766">
    <property type="entry name" value="TRYPTOPHAN--TRNA LIGASE, MITOCHONDRIAL"/>
    <property type="match status" value="1"/>
</dbReference>
<evidence type="ECO:0000256" key="4">
    <source>
        <dbReference type="ARBA" id="ARBA00022741"/>
    </source>
</evidence>
<dbReference type="PROSITE" id="PS00178">
    <property type="entry name" value="AA_TRNA_LIGASE_I"/>
    <property type="match status" value="1"/>
</dbReference>
<evidence type="ECO:0000256" key="1">
    <source>
        <dbReference type="ARBA" id="ARBA00005594"/>
    </source>
</evidence>
<dbReference type="InterPro" id="IPR001412">
    <property type="entry name" value="aa-tRNA-synth_I_CS"/>
</dbReference>
<dbReference type="GO" id="GO:0006436">
    <property type="term" value="P:tryptophanyl-tRNA aminoacylation"/>
    <property type="evidence" value="ECO:0007669"/>
    <property type="project" value="UniProtKB-UniRule"/>
</dbReference>
<dbReference type="InterPro" id="IPR050203">
    <property type="entry name" value="Trp-tRNA_synthetase"/>
</dbReference>
<keyword evidence="5 10" id="KW-0067">ATP-binding</keyword>
<evidence type="ECO:0000313" key="12">
    <source>
        <dbReference type="Proteomes" id="UP000046155"/>
    </source>
</evidence>
<dbReference type="InterPro" id="IPR002305">
    <property type="entry name" value="aa-tRNA-synth_Ic"/>
</dbReference>
<evidence type="ECO:0000313" key="11">
    <source>
        <dbReference type="EMBL" id="CEO90232.1"/>
    </source>
</evidence>
<dbReference type="PANTHER" id="PTHR43766:SF1">
    <property type="entry name" value="TRYPTOPHAN--TRNA LIGASE, MITOCHONDRIAL"/>
    <property type="match status" value="1"/>
</dbReference>
<dbReference type="InterPro" id="IPR014729">
    <property type="entry name" value="Rossmann-like_a/b/a_fold"/>
</dbReference>
<dbReference type="GO" id="GO:0005524">
    <property type="term" value="F:ATP binding"/>
    <property type="evidence" value="ECO:0007669"/>
    <property type="project" value="UniProtKB-KW"/>
</dbReference>
<comment type="catalytic activity">
    <reaction evidence="8">
        <text>tRNA(Trp) + L-tryptophan + ATP = L-tryptophyl-tRNA(Trp) + AMP + diphosphate + H(+)</text>
        <dbReference type="Rhea" id="RHEA:24080"/>
        <dbReference type="Rhea" id="RHEA-COMP:9671"/>
        <dbReference type="Rhea" id="RHEA-COMP:9705"/>
        <dbReference type="ChEBI" id="CHEBI:15378"/>
        <dbReference type="ChEBI" id="CHEBI:30616"/>
        <dbReference type="ChEBI" id="CHEBI:33019"/>
        <dbReference type="ChEBI" id="CHEBI:57912"/>
        <dbReference type="ChEBI" id="CHEBI:78442"/>
        <dbReference type="ChEBI" id="CHEBI:78535"/>
        <dbReference type="ChEBI" id="CHEBI:456215"/>
        <dbReference type="EC" id="6.1.1.2"/>
    </reaction>
</comment>
<dbReference type="CDD" id="cd00806">
    <property type="entry name" value="TrpRS_core"/>
    <property type="match status" value="1"/>
</dbReference>
<dbReference type="PRINTS" id="PR01039">
    <property type="entry name" value="TRNASYNTHTRP"/>
</dbReference>
<comment type="similarity">
    <text evidence="1 10">Belongs to the class-I aminoacyl-tRNA synthetase family.</text>
</comment>
<keyword evidence="4 10" id="KW-0547">Nucleotide-binding</keyword>
<dbReference type="Pfam" id="PF00579">
    <property type="entry name" value="tRNA-synt_1b"/>
    <property type="match status" value="1"/>
</dbReference>
<keyword evidence="12" id="KW-1185">Reference proteome</keyword>
<dbReference type="SUPFAM" id="SSF52374">
    <property type="entry name" value="Nucleotidylyl transferase"/>
    <property type="match status" value="1"/>
</dbReference>
<dbReference type="EC" id="6.1.1.2" evidence="2 9"/>